<proteinExistence type="predicted"/>
<name>A0ABM1F8P6_PRICU</name>
<evidence type="ECO:0000259" key="4">
    <source>
        <dbReference type="PROSITE" id="PS50102"/>
    </source>
</evidence>
<dbReference type="InterPro" id="IPR012677">
    <property type="entry name" value="Nucleotide-bd_a/b_plait_sf"/>
</dbReference>
<evidence type="ECO:0000256" key="3">
    <source>
        <dbReference type="PROSITE-ProRule" id="PRU00176"/>
    </source>
</evidence>
<keyword evidence="2 3" id="KW-0694">RNA-binding</keyword>
<reference evidence="6" key="1">
    <citation type="submission" date="2025-08" db="UniProtKB">
        <authorList>
            <consortium name="RefSeq"/>
        </authorList>
    </citation>
    <scope>IDENTIFICATION</scope>
</reference>
<dbReference type="Gene3D" id="3.30.70.330">
    <property type="match status" value="1"/>
</dbReference>
<keyword evidence="5" id="KW-1185">Reference proteome</keyword>
<protein>
    <submittedName>
        <fullName evidence="6">Nucleolysin TIAR-like</fullName>
    </submittedName>
</protein>
<gene>
    <name evidence="6" type="primary">LOC106820769</name>
</gene>
<dbReference type="PANTHER" id="PTHR24012">
    <property type="entry name" value="RNA BINDING PROTEIN"/>
    <property type="match status" value="1"/>
</dbReference>
<dbReference type="RefSeq" id="XP_014680817.1">
    <property type="nucleotide sequence ID" value="XM_014825331.1"/>
</dbReference>
<evidence type="ECO:0000313" key="5">
    <source>
        <dbReference type="Proteomes" id="UP000695022"/>
    </source>
</evidence>
<evidence type="ECO:0000313" key="6">
    <source>
        <dbReference type="RefSeq" id="XP_014680817.1"/>
    </source>
</evidence>
<feature type="domain" description="RRM" evidence="4">
    <location>
        <begin position="16"/>
        <end position="87"/>
    </location>
</feature>
<dbReference type="Proteomes" id="UP000695022">
    <property type="component" value="Unplaced"/>
</dbReference>
<accession>A0ABM1F8P6</accession>
<sequence length="128" mass="14099">MNQMSGSNPFNEHNPRTLYVGNLEPSVTEELIYALFGQIGAVKSCKIINEAGNDPYCFVEFAEHQAAAAALLAMNKRQCLGKRSKLKSNLLNIESSCLAAYADVTAAPQMQLRKMMILIRARLTAFSD</sequence>
<dbReference type="InterPro" id="IPR000504">
    <property type="entry name" value="RRM_dom"/>
</dbReference>
<dbReference type="PROSITE" id="PS50102">
    <property type="entry name" value="RRM"/>
    <property type="match status" value="1"/>
</dbReference>
<dbReference type="SUPFAM" id="SSF54928">
    <property type="entry name" value="RNA-binding domain, RBD"/>
    <property type="match status" value="1"/>
</dbReference>
<evidence type="ECO:0000256" key="2">
    <source>
        <dbReference type="ARBA" id="ARBA00022884"/>
    </source>
</evidence>
<keyword evidence="1" id="KW-0677">Repeat</keyword>
<evidence type="ECO:0000256" key="1">
    <source>
        <dbReference type="ARBA" id="ARBA00022737"/>
    </source>
</evidence>
<dbReference type="Pfam" id="PF00076">
    <property type="entry name" value="RRM_1"/>
    <property type="match status" value="1"/>
</dbReference>
<dbReference type="SMART" id="SM00360">
    <property type="entry name" value="RRM"/>
    <property type="match status" value="1"/>
</dbReference>
<dbReference type="InterPro" id="IPR035979">
    <property type="entry name" value="RBD_domain_sf"/>
</dbReference>
<organism evidence="5 6">
    <name type="scientific">Priapulus caudatus</name>
    <name type="common">Priapulid worm</name>
    <dbReference type="NCBI Taxonomy" id="37621"/>
    <lineage>
        <taxon>Eukaryota</taxon>
        <taxon>Metazoa</taxon>
        <taxon>Ecdysozoa</taxon>
        <taxon>Scalidophora</taxon>
        <taxon>Priapulida</taxon>
        <taxon>Priapulimorpha</taxon>
        <taxon>Priapulimorphida</taxon>
        <taxon>Priapulidae</taxon>
        <taxon>Priapulus</taxon>
    </lineage>
</organism>
<dbReference type="GeneID" id="106820769"/>